<dbReference type="Pfam" id="PF01381">
    <property type="entry name" value="HTH_3"/>
    <property type="match status" value="1"/>
</dbReference>
<dbReference type="InterPro" id="IPR001387">
    <property type="entry name" value="Cro/C1-type_HTH"/>
</dbReference>
<keyword evidence="4" id="KW-1185">Reference proteome</keyword>
<sequence length="191" mass="21990">MESKLEQPAELPKELIGSKIRYFRKNRGYTTEKLADLIGVSQSLISQIERGIAAPSLDTLWKLSYFLEVDVFSFFEEQEPEAVKIIRNGEHRKLQMSRPEVWYEMLTPNTGKKYKFFKMILQVTETQEQPLMFHSGEESGYMLQGSMEVTIGDQVYQINEGDSITFDSTSPHCFKNIGTIPAVGIWMMSQE</sequence>
<dbReference type="InterPro" id="IPR050807">
    <property type="entry name" value="TransReg_Diox_bact_type"/>
</dbReference>
<dbReference type="InterPro" id="IPR014710">
    <property type="entry name" value="RmlC-like_jellyroll"/>
</dbReference>
<name>A0A2N5M0P7_9BACI</name>
<dbReference type="Pfam" id="PF07883">
    <property type="entry name" value="Cupin_2"/>
    <property type="match status" value="1"/>
</dbReference>
<dbReference type="SUPFAM" id="SSF47413">
    <property type="entry name" value="lambda repressor-like DNA-binding domains"/>
    <property type="match status" value="1"/>
</dbReference>
<evidence type="ECO:0000256" key="1">
    <source>
        <dbReference type="ARBA" id="ARBA00023125"/>
    </source>
</evidence>
<evidence type="ECO:0000313" key="4">
    <source>
        <dbReference type="Proteomes" id="UP000234748"/>
    </source>
</evidence>
<dbReference type="Gene3D" id="2.60.120.10">
    <property type="entry name" value="Jelly Rolls"/>
    <property type="match status" value="1"/>
</dbReference>
<evidence type="ECO:0000313" key="3">
    <source>
        <dbReference type="EMBL" id="PLT27939.1"/>
    </source>
</evidence>
<feature type="domain" description="HTH cro/C1-type" evidence="2">
    <location>
        <begin position="20"/>
        <end position="74"/>
    </location>
</feature>
<proteinExistence type="predicted"/>
<reference evidence="3 4" key="1">
    <citation type="submission" date="2017-11" db="EMBL/GenBank/DDBJ databases">
        <title>Comparitive Functional Genomics of Dry Heat Resistant strains isolated from the Viking Spacecraft.</title>
        <authorList>
            <person name="Seuylemezian A."/>
            <person name="Cooper K."/>
            <person name="Vaishampayan P."/>
        </authorList>
    </citation>
    <scope>NUCLEOTIDE SEQUENCE [LARGE SCALE GENOMIC DNA]</scope>
    <source>
        <strain evidence="3 4">V1-29</strain>
    </source>
</reference>
<dbReference type="SUPFAM" id="SSF51182">
    <property type="entry name" value="RmlC-like cupins"/>
    <property type="match status" value="1"/>
</dbReference>
<dbReference type="GO" id="GO:0005829">
    <property type="term" value="C:cytosol"/>
    <property type="evidence" value="ECO:0007669"/>
    <property type="project" value="TreeGrafter"/>
</dbReference>
<evidence type="ECO:0000259" key="2">
    <source>
        <dbReference type="PROSITE" id="PS50943"/>
    </source>
</evidence>
<dbReference type="CDD" id="cd02209">
    <property type="entry name" value="cupin_XRE_C"/>
    <property type="match status" value="1"/>
</dbReference>
<dbReference type="CDD" id="cd00093">
    <property type="entry name" value="HTH_XRE"/>
    <property type="match status" value="1"/>
</dbReference>
<dbReference type="RefSeq" id="WP_101645402.1">
    <property type="nucleotide sequence ID" value="NZ_PGUY01000072.1"/>
</dbReference>
<keyword evidence="1" id="KW-0238">DNA-binding</keyword>
<dbReference type="InterPro" id="IPR011051">
    <property type="entry name" value="RmlC_Cupin_sf"/>
</dbReference>
<dbReference type="PROSITE" id="PS50943">
    <property type="entry name" value="HTH_CROC1"/>
    <property type="match status" value="1"/>
</dbReference>
<dbReference type="SMART" id="SM00530">
    <property type="entry name" value="HTH_XRE"/>
    <property type="match status" value="1"/>
</dbReference>
<gene>
    <name evidence="3" type="ORF">CUU66_21330</name>
</gene>
<dbReference type="GO" id="GO:0003700">
    <property type="term" value="F:DNA-binding transcription factor activity"/>
    <property type="evidence" value="ECO:0007669"/>
    <property type="project" value="TreeGrafter"/>
</dbReference>
<accession>A0A2N5M0P7</accession>
<protein>
    <recommendedName>
        <fullName evidence="2">HTH cro/C1-type domain-containing protein</fullName>
    </recommendedName>
</protein>
<organism evidence="3 4">
    <name type="scientific">Peribacillus deserti</name>
    <dbReference type="NCBI Taxonomy" id="673318"/>
    <lineage>
        <taxon>Bacteria</taxon>
        <taxon>Bacillati</taxon>
        <taxon>Bacillota</taxon>
        <taxon>Bacilli</taxon>
        <taxon>Bacillales</taxon>
        <taxon>Bacillaceae</taxon>
        <taxon>Peribacillus</taxon>
    </lineage>
</organism>
<dbReference type="InterPro" id="IPR013096">
    <property type="entry name" value="Cupin_2"/>
</dbReference>
<dbReference type="PANTHER" id="PTHR46797">
    <property type="entry name" value="HTH-TYPE TRANSCRIPTIONAL REGULATOR"/>
    <property type="match status" value="1"/>
</dbReference>
<dbReference type="EMBL" id="PGUY01000072">
    <property type="protein sequence ID" value="PLT27939.1"/>
    <property type="molecule type" value="Genomic_DNA"/>
</dbReference>
<comment type="caution">
    <text evidence="3">The sequence shown here is derived from an EMBL/GenBank/DDBJ whole genome shotgun (WGS) entry which is preliminary data.</text>
</comment>
<dbReference type="Gene3D" id="1.10.260.40">
    <property type="entry name" value="lambda repressor-like DNA-binding domains"/>
    <property type="match status" value="1"/>
</dbReference>
<dbReference type="GO" id="GO:0003677">
    <property type="term" value="F:DNA binding"/>
    <property type="evidence" value="ECO:0007669"/>
    <property type="project" value="UniProtKB-KW"/>
</dbReference>
<dbReference type="InterPro" id="IPR010982">
    <property type="entry name" value="Lambda_DNA-bd_dom_sf"/>
</dbReference>
<dbReference type="PANTHER" id="PTHR46797:SF1">
    <property type="entry name" value="METHYLPHOSPHONATE SYNTHASE"/>
    <property type="match status" value="1"/>
</dbReference>
<dbReference type="Proteomes" id="UP000234748">
    <property type="component" value="Unassembled WGS sequence"/>
</dbReference>
<dbReference type="AlphaFoldDB" id="A0A2N5M0P7"/>
<dbReference type="OrthoDB" id="9781521at2"/>